<organism evidence="1 2">
    <name type="scientific">Pleurodeles waltl</name>
    <name type="common">Iberian ribbed newt</name>
    <dbReference type="NCBI Taxonomy" id="8319"/>
    <lineage>
        <taxon>Eukaryota</taxon>
        <taxon>Metazoa</taxon>
        <taxon>Chordata</taxon>
        <taxon>Craniata</taxon>
        <taxon>Vertebrata</taxon>
        <taxon>Euteleostomi</taxon>
        <taxon>Amphibia</taxon>
        <taxon>Batrachia</taxon>
        <taxon>Caudata</taxon>
        <taxon>Salamandroidea</taxon>
        <taxon>Salamandridae</taxon>
        <taxon>Pleurodelinae</taxon>
        <taxon>Pleurodeles</taxon>
    </lineage>
</organism>
<keyword evidence="2" id="KW-1185">Reference proteome</keyword>
<proteinExistence type="predicted"/>
<sequence>MLRAWRVRGGVVKDAVDDGGTIDDGAINGKVIYRSVFFGGVFVNDCVVTGHIDNMAQGSTTVVDTEEAEIVIDEDEVIISVVFSITTVVFSFLIGDNDAVNDDFVKVSSPVLTLMVLPMKTIFSWKRL</sequence>
<dbReference type="EMBL" id="JANPWB010000009">
    <property type="protein sequence ID" value="KAJ1152923.1"/>
    <property type="molecule type" value="Genomic_DNA"/>
</dbReference>
<protein>
    <submittedName>
        <fullName evidence="1">Uncharacterized protein</fullName>
    </submittedName>
</protein>
<name>A0AAV7RPQ8_PLEWA</name>
<evidence type="ECO:0000313" key="1">
    <source>
        <dbReference type="EMBL" id="KAJ1152923.1"/>
    </source>
</evidence>
<evidence type="ECO:0000313" key="2">
    <source>
        <dbReference type="Proteomes" id="UP001066276"/>
    </source>
</evidence>
<comment type="caution">
    <text evidence="1">The sequence shown here is derived from an EMBL/GenBank/DDBJ whole genome shotgun (WGS) entry which is preliminary data.</text>
</comment>
<dbReference type="AlphaFoldDB" id="A0AAV7RPQ8"/>
<gene>
    <name evidence="1" type="ORF">NDU88_005697</name>
</gene>
<dbReference type="Proteomes" id="UP001066276">
    <property type="component" value="Chromosome 5"/>
</dbReference>
<reference evidence="1" key="1">
    <citation type="journal article" date="2022" name="bioRxiv">
        <title>Sequencing and chromosome-scale assembly of the giantPleurodeles waltlgenome.</title>
        <authorList>
            <person name="Brown T."/>
            <person name="Elewa A."/>
            <person name="Iarovenko S."/>
            <person name="Subramanian E."/>
            <person name="Araus A.J."/>
            <person name="Petzold A."/>
            <person name="Susuki M."/>
            <person name="Suzuki K.-i.T."/>
            <person name="Hayashi T."/>
            <person name="Toyoda A."/>
            <person name="Oliveira C."/>
            <person name="Osipova E."/>
            <person name="Leigh N.D."/>
            <person name="Simon A."/>
            <person name="Yun M.H."/>
        </authorList>
    </citation>
    <scope>NUCLEOTIDE SEQUENCE</scope>
    <source>
        <strain evidence="1">20211129_DDA</strain>
        <tissue evidence="1">Liver</tissue>
    </source>
</reference>
<accession>A0AAV7RPQ8</accession>